<dbReference type="InterPro" id="IPR050696">
    <property type="entry name" value="FtsA/MreB"/>
</dbReference>
<dbReference type="PANTHER" id="PTHR32432:SF3">
    <property type="entry name" value="ETHANOLAMINE UTILIZATION PROTEIN EUTJ"/>
    <property type="match status" value="1"/>
</dbReference>
<dbReference type="Proteomes" id="UP000739538">
    <property type="component" value="Unassembled WGS sequence"/>
</dbReference>
<evidence type="ECO:0000313" key="2">
    <source>
        <dbReference type="Proteomes" id="UP000739538"/>
    </source>
</evidence>
<protein>
    <recommendedName>
        <fullName evidence="3">SHS2 domain-containing protein</fullName>
    </recommendedName>
</protein>
<proteinExistence type="predicted"/>
<evidence type="ECO:0008006" key="3">
    <source>
        <dbReference type="Google" id="ProtNLM"/>
    </source>
</evidence>
<dbReference type="Gene3D" id="3.30.1490.300">
    <property type="match status" value="1"/>
</dbReference>
<dbReference type="EMBL" id="JAGQHS010000033">
    <property type="protein sequence ID" value="MCA9755810.1"/>
    <property type="molecule type" value="Genomic_DNA"/>
</dbReference>
<dbReference type="PANTHER" id="PTHR32432">
    <property type="entry name" value="CELL DIVISION PROTEIN FTSA-RELATED"/>
    <property type="match status" value="1"/>
</dbReference>
<dbReference type="Gene3D" id="3.30.420.40">
    <property type="match status" value="2"/>
</dbReference>
<name>A0A956SCW9_UNCEI</name>
<sequence length="504" mass="54414">MSTCGVEIGPKTIKYVVLKGGGRRCVAARHGRVVLAAGQSAADAMRELRDRGEIPSRVRVASGLDMGQLRHISLPPMPARELRQAIQHEIDRESGIVDEGMASGYQILGRETDGRRSVLIAQTPRAAIESLEKEIVAAGFQIETLTTSSVALLSYALTKLDLSDPDQAITVVHLGDGRMLLAVLERGRIRLMRDLGLGLDASLLGTLELDATGTTGTPVGDGVDWDLLEGLSRGLSEVAQVAGQIRRTLEHDSQQSPIRPVVRMLLAGDVTRAEALVPLIANEIDLPIELLDPSHELVATADDPFDGEGPSYALPFALAKLRNPRALLHLGRFPRAGSNDLLRNVALATVAVGLLGVLVSFFIDPEVRRLEEARRALDDEITVLEGAIGASAEPGGLAETPGTLRSLMENPSPREVLRWAASAVPARETIDELSLLRDGPAWKVSMEGSFHGQRGASGVLDWSRFLQHLENERRIRDLEVPRVVGDSQSPEIPVSVGFTWVSER</sequence>
<reference evidence="1" key="1">
    <citation type="submission" date="2020-04" db="EMBL/GenBank/DDBJ databases">
        <authorList>
            <person name="Zhang T."/>
        </authorList>
    </citation>
    <scope>NUCLEOTIDE SEQUENCE</scope>
    <source>
        <strain evidence="1">HKST-UBA02</strain>
    </source>
</reference>
<accession>A0A956SCW9</accession>
<gene>
    <name evidence="1" type="ORF">KDA27_08425</name>
</gene>
<organism evidence="1 2">
    <name type="scientific">Eiseniibacteriota bacterium</name>
    <dbReference type="NCBI Taxonomy" id="2212470"/>
    <lineage>
        <taxon>Bacteria</taxon>
        <taxon>Candidatus Eiseniibacteriota</taxon>
    </lineage>
</organism>
<evidence type="ECO:0000313" key="1">
    <source>
        <dbReference type="EMBL" id="MCA9755810.1"/>
    </source>
</evidence>
<reference evidence="1" key="2">
    <citation type="journal article" date="2021" name="Microbiome">
        <title>Successional dynamics and alternative stable states in a saline activated sludge microbial community over 9 years.</title>
        <authorList>
            <person name="Wang Y."/>
            <person name="Ye J."/>
            <person name="Ju F."/>
            <person name="Liu L."/>
            <person name="Boyd J.A."/>
            <person name="Deng Y."/>
            <person name="Parks D.H."/>
            <person name="Jiang X."/>
            <person name="Yin X."/>
            <person name="Woodcroft B.J."/>
            <person name="Tyson G.W."/>
            <person name="Hugenholtz P."/>
            <person name="Polz M.F."/>
            <person name="Zhang T."/>
        </authorList>
    </citation>
    <scope>NUCLEOTIDE SEQUENCE</scope>
    <source>
        <strain evidence="1">HKST-UBA02</strain>
    </source>
</reference>
<comment type="caution">
    <text evidence="1">The sequence shown here is derived from an EMBL/GenBank/DDBJ whole genome shotgun (WGS) entry which is preliminary data.</text>
</comment>
<dbReference type="AlphaFoldDB" id="A0A956SCW9"/>